<dbReference type="EMBL" id="JADGIZ020000001">
    <property type="protein sequence ID" value="KAL2920235.1"/>
    <property type="molecule type" value="Genomic_DNA"/>
</dbReference>
<evidence type="ECO:0000256" key="1">
    <source>
        <dbReference type="ARBA" id="ARBA00022723"/>
    </source>
</evidence>
<dbReference type="Proteomes" id="UP001527925">
    <property type="component" value="Unassembled WGS sequence"/>
</dbReference>
<organism evidence="6 7">
    <name type="scientific">Polyrhizophydium stewartii</name>
    <dbReference type="NCBI Taxonomy" id="2732419"/>
    <lineage>
        <taxon>Eukaryota</taxon>
        <taxon>Fungi</taxon>
        <taxon>Fungi incertae sedis</taxon>
        <taxon>Chytridiomycota</taxon>
        <taxon>Chytridiomycota incertae sedis</taxon>
        <taxon>Chytridiomycetes</taxon>
        <taxon>Rhizophydiales</taxon>
        <taxon>Rhizophydiales incertae sedis</taxon>
        <taxon>Polyrhizophydium</taxon>
    </lineage>
</organism>
<sequence>MRAASAILALAAAAASVSAQTTSSPSAATTTSESRPTTSASPSPPPPPRSSSSSSSPSPSPTNNDQLPGPGPWLPSSGGRAPLNGEWNAYLKDLPTSATSTGPTSRDVTACASADDWGLSYDDGPSSNTPVLLDYLKARNIKATFFVVGYNVLTNPEFVRRAYAEGHGIGIHTWSHPYLTQLTNAEILAEILYTARAIKQTIGVTPRLVRPPYGDHDSRVRAVINRLGMTAVLWNVDTKDGDGRDSAAKAGAFIEQQAGSTRIGAISLQHDLFDYQVAQDPQALDAVVAHKFNTKRIVDCVNFEAYSEAVWSFNPPAAQVPPPAPAGQPAFQLEKNNATIVPPSATLSAPVQSPTGPLPAPIPTSAGGSQNNAAAPAAGAAKTWLASLGVVVAAVAMTLF</sequence>
<evidence type="ECO:0000256" key="2">
    <source>
        <dbReference type="ARBA" id="ARBA00022801"/>
    </source>
</evidence>
<dbReference type="PANTHER" id="PTHR10587">
    <property type="entry name" value="GLYCOSYL TRANSFERASE-RELATED"/>
    <property type="match status" value="1"/>
</dbReference>
<accession>A0ABR4NL80</accession>
<feature type="region of interest" description="Disordered" evidence="3">
    <location>
        <begin position="344"/>
        <end position="373"/>
    </location>
</feature>
<feature type="signal peptide" evidence="4">
    <location>
        <begin position="1"/>
        <end position="19"/>
    </location>
</feature>
<dbReference type="InterPro" id="IPR050248">
    <property type="entry name" value="Polysacc_deacetylase_ArnD"/>
</dbReference>
<evidence type="ECO:0000313" key="7">
    <source>
        <dbReference type="Proteomes" id="UP001527925"/>
    </source>
</evidence>
<evidence type="ECO:0000256" key="4">
    <source>
        <dbReference type="SAM" id="SignalP"/>
    </source>
</evidence>
<dbReference type="Gene3D" id="3.20.20.370">
    <property type="entry name" value="Glycoside hydrolase/deacetylase"/>
    <property type="match status" value="1"/>
</dbReference>
<keyword evidence="2 6" id="KW-0378">Hydrolase</keyword>
<dbReference type="EC" id="3.5.1.41" evidence="6"/>
<feature type="chain" id="PRO_5047090696" evidence="4">
    <location>
        <begin position="20"/>
        <end position="400"/>
    </location>
</feature>
<feature type="compositionally biased region" description="Low complexity" evidence="3">
    <location>
        <begin position="13"/>
        <end position="41"/>
    </location>
</feature>
<keyword evidence="4" id="KW-0732">Signal</keyword>
<dbReference type="InterPro" id="IPR011330">
    <property type="entry name" value="Glyco_hydro/deAcase_b/a-brl"/>
</dbReference>
<evidence type="ECO:0000256" key="3">
    <source>
        <dbReference type="SAM" id="MobiDB-lite"/>
    </source>
</evidence>
<keyword evidence="7" id="KW-1185">Reference proteome</keyword>
<feature type="region of interest" description="Disordered" evidence="3">
    <location>
        <begin position="13"/>
        <end position="86"/>
    </location>
</feature>
<reference evidence="6 7" key="1">
    <citation type="submission" date="2023-09" db="EMBL/GenBank/DDBJ databases">
        <title>Pangenome analysis of Batrachochytrium dendrobatidis and related Chytrids.</title>
        <authorList>
            <person name="Yacoub M.N."/>
            <person name="Stajich J.E."/>
            <person name="James T.Y."/>
        </authorList>
    </citation>
    <scope>NUCLEOTIDE SEQUENCE [LARGE SCALE GENOMIC DNA]</scope>
    <source>
        <strain evidence="6 7">JEL0888</strain>
    </source>
</reference>
<proteinExistence type="predicted"/>
<comment type="caution">
    <text evidence="6">The sequence shown here is derived from an EMBL/GenBank/DDBJ whole genome shotgun (WGS) entry which is preliminary data.</text>
</comment>
<name>A0ABR4NL80_9FUNG</name>
<dbReference type="InterPro" id="IPR002509">
    <property type="entry name" value="NODB_dom"/>
</dbReference>
<dbReference type="GO" id="GO:0004099">
    <property type="term" value="F:chitin deacetylase activity"/>
    <property type="evidence" value="ECO:0007669"/>
    <property type="project" value="UniProtKB-EC"/>
</dbReference>
<evidence type="ECO:0000313" key="6">
    <source>
        <dbReference type="EMBL" id="KAL2920235.1"/>
    </source>
</evidence>
<dbReference type="Pfam" id="PF01522">
    <property type="entry name" value="Polysacc_deac_1"/>
    <property type="match status" value="1"/>
</dbReference>
<gene>
    <name evidence="6" type="primary">CDA2_1</name>
    <name evidence="6" type="ORF">HK105_200303</name>
</gene>
<keyword evidence="1" id="KW-0479">Metal-binding</keyword>
<dbReference type="SUPFAM" id="SSF88713">
    <property type="entry name" value="Glycoside hydrolase/deacetylase"/>
    <property type="match status" value="1"/>
</dbReference>
<feature type="domain" description="NodB homology" evidence="5">
    <location>
        <begin position="115"/>
        <end position="300"/>
    </location>
</feature>
<feature type="compositionally biased region" description="Polar residues" evidence="3">
    <location>
        <begin position="344"/>
        <end position="355"/>
    </location>
</feature>
<dbReference type="PANTHER" id="PTHR10587:SF133">
    <property type="entry name" value="CHITIN DEACETYLASE 1-RELATED"/>
    <property type="match status" value="1"/>
</dbReference>
<dbReference type="PROSITE" id="PS51677">
    <property type="entry name" value="NODB"/>
    <property type="match status" value="1"/>
</dbReference>
<protein>
    <submittedName>
        <fullName evidence="6">Chitin deacetylase</fullName>
        <ecNumber evidence="6">3.5.1.41</ecNumber>
    </submittedName>
</protein>
<evidence type="ECO:0000259" key="5">
    <source>
        <dbReference type="PROSITE" id="PS51677"/>
    </source>
</evidence>